<gene>
    <name evidence="2" type="ORF">LY89DRAFT_691433</name>
</gene>
<proteinExistence type="predicted"/>
<dbReference type="PANTHER" id="PTHR37012:SF2">
    <property type="entry name" value="BZIP DOMAIN-CONTAINING PROTEIN-RELATED"/>
    <property type="match status" value="1"/>
</dbReference>
<dbReference type="RefSeq" id="XP_018062036.1">
    <property type="nucleotide sequence ID" value="XM_018216320.1"/>
</dbReference>
<dbReference type="Pfam" id="PF11905">
    <property type="entry name" value="DUF3425"/>
    <property type="match status" value="1"/>
</dbReference>
<dbReference type="KEGG" id="psco:LY89DRAFT_691433"/>
<dbReference type="CDD" id="cd14688">
    <property type="entry name" value="bZIP_YAP"/>
    <property type="match status" value="1"/>
</dbReference>
<accession>A0A132B5R2</accession>
<feature type="region of interest" description="Disordered" evidence="1">
    <location>
        <begin position="1"/>
        <end position="51"/>
    </location>
</feature>
<dbReference type="Proteomes" id="UP000070700">
    <property type="component" value="Unassembled WGS sequence"/>
</dbReference>
<reference evidence="2 3" key="1">
    <citation type="submission" date="2015-10" db="EMBL/GenBank/DDBJ databases">
        <title>Full genome of DAOMC 229536 Phialocephala scopiformis, a fungal endophyte of spruce producing the potent anti-insectan compound rugulosin.</title>
        <authorList>
            <consortium name="DOE Joint Genome Institute"/>
            <person name="Walker A.K."/>
            <person name="Frasz S.L."/>
            <person name="Seifert K.A."/>
            <person name="Miller J.D."/>
            <person name="Mondo S.J."/>
            <person name="Labutti K."/>
            <person name="Lipzen A."/>
            <person name="Dockter R."/>
            <person name="Kennedy M."/>
            <person name="Grigoriev I.V."/>
            <person name="Spatafora J.W."/>
        </authorList>
    </citation>
    <scope>NUCLEOTIDE SEQUENCE [LARGE SCALE GENOMIC DNA]</scope>
    <source>
        <strain evidence="2 3">CBS 120377</strain>
    </source>
</reference>
<dbReference type="InterPro" id="IPR021833">
    <property type="entry name" value="DUF3425"/>
</dbReference>
<dbReference type="OrthoDB" id="5086080at2759"/>
<evidence type="ECO:0000256" key="1">
    <source>
        <dbReference type="SAM" id="MobiDB-lite"/>
    </source>
</evidence>
<evidence type="ECO:0008006" key="4">
    <source>
        <dbReference type="Google" id="ProtNLM"/>
    </source>
</evidence>
<dbReference type="GeneID" id="28826046"/>
<name>A0A132B5R2_MOLSC</name>
<dbReference type="AlphaFoldDB" id="A0A132B5R2"/>
<dbReference type="PANTHER" id="PTHR37012">
    <property type="entry name" value="B-ZIP TRANSCRIPTION FACTOR (EUROFUNG)-RELATED"/>
    <property type="match status" value="1"/>
</dbReference>
<sequence length="455" mass="52258">MSAAVARGDESHLSRNARPKPKPKRDSSSSQTAKKRELDRIAQKKSRERVRNRMLELQEKLERLQSDDKQKQITDLLKVVDDLKKENERLRDTVEKIRGLVNSTNDMSSLSSGSRPKKRDSAPKSTIGTNELQVRSDICNDSRSSMCWDMNSSSESPEAIEIEDHAEPAPLHSDSQINSTFDVFDNPQTNANSYLFLSSLNGLTSFESSLACGTPGQPILLPIKSTVVPDIEKWHTSNNAFVFGIDSGKSSPLQTKSINSSSAYQRILWGCEKSQQTDTEHPFWLALREIDQRVFGDWKSKAQKIAMMFVAHRMLLYQSNPCKETFDRIPTFMRPRPSQERTQHPAVVDFLVWPGLRDRLVFSHKHYTSTGDFSAAFCENLHFHWPFSDDDILIFDEEIQDYKFSPLFEKYAFDLKNWTMDDDFFEKFGEMRYDIPATKCENGLEKLFDYMPMTA</sequence>
<feature type="compositionally biased region" description="Polar residues" evidence="1">
    <location>
        <begin position="104"/>
        <end position="114"/>
    </location>
</feature>
<dbReference type="InParanoid" id="A0A132B5R2"/>
<protein>
    <recommendedName>
        <fullName evidence="4">BZIP transcription factor</fullName>
    </recommendedName>
</protein>
<keyword evidence="3" id="KW-1185">Reference proteome</keyword>
<evidence type="ECO:0000313" key="3">
    <source>
        <dbReference type="Proteomes" id="UP000070700"/>
    </source>
</evidence>
<feature type="region of interest" description="Disordered" evidence="1">
    <location>
        <begin position="104"/>
        <end position="131"/>
    </location>
</feature>
<dbReference type="Gene3D" id="1.20.5.170">
    <property type="match status" value="1"/>
</dbReference>
<evidence type="ECO:0000313" key="2">
    <source>
        <dbReference type="EMBL" id="KUJ07681.1"/>
    </source>
</evidence>
<dbReference type="EMBL" id="KQ947438">
    <property type="protein sequence ID" value="KUJ07681.1"/>
    <property type="molecule type" value="Genomic_DNA"/>
</dbReference>
<organism evidence="2 3">
    <name type="scientific">Mollisia scopiformis</name>
    <name type="common">Conifer needle endophyte fungus</name>
    <name type="synonym">Phialocephala scopiformis</name>
    <dbReference type="NCBI Taxonomy" id="149040"/>
    <lineage>
        <taxon>Eukaryota</taxon>
        <taxon>Fungi</taxon>
        <taxon>Dikarya</taxon>
        <taxon>Ascomycota</taxon>
        <taxon>Pezizomycotina</taxon>
        <taxon>Leotiomycetes</taxon>
        <taxon>Helotiales</taxon>
        <taxon>Mollisiaceae</taxon>
        <taxon>Mollisia</taxon>
    </lineage>
</organism>